<dbReference type="GO" id="GO:0005524">
    <property type="term" value="F:ATP binding"/>
    <property type="evidence" value="ECO:0007669"/>
    <property type="project" value="UniProtKB-KW"/>
</dbReference>
<dbReference type="KEGG" id="alp:LPB137_05225"/>
<dbReference type="CDD" id="cd14014">
    <property type="entry name" value="STKc_PknB_like"/>
    <property type="match status" value="1"/>
</dbReference>
<dbReference type="EMBL" id="CP019070">
    <property type="protein sequence ID" value="APW65291.1"/>
    <property type="molecule type" value="Genomic_DNA"/>
</dbReference>
<evidence type="ECO:0000256" key="3">
    <source>
        <dbReference type="ARBA" id="ARBA00022777"/>
    </source>
</evidence>
<evidence type="ECO:0000256" key="2">
    <source>
        <dbReference type="ARBA" id="ARBA00022741"/>
    </source>
</evidence>
<dbReference type="RefSeq" id="WP_076085340.1">
    <property type="nucleotide sequence ID" value="NZ_CP019070.1"/>
</dbReference>
<dbReference type="PROSITE" id="PS50011">
    <property type="entry name" value="PROTEIN_KINASE_DOM"/>
    <property type="match status" value="1"/>
</dbReference>
<dbReference type="GO" id="GO:0000407">
    <property type="term" value="C:phagophore assembly site"/>
    <property type="evidence" value="ECO:0007669"/>
    <property type="project" value="TreeGrafter"/>
</dbReference>
<sequence length="513" mass="59791">MIIDTLKGQEDDNQYTNFNFLDNGGMGYVYTAHDNVNNHDVAVKLIAIPREEVEDLLSRELIVSEELASPYLVETHYCDKTTIHGNDYFYIVQKYYPEGNLIKRIKKDIPYDTCIKMFLDLLEGLKVLHTKVIHRDLKPGNILVNSDDTLLITDFGLAKFVGERTKTKSFKGAGTIPYKSPECWLMQDNQIQMDIYSLGIIFYQILTGELPFNGQTEQEWQDFHIYEQLPNIDNKRPGVPAKVKQIISKMTNKRAKERYANVDDIINAINQSIEQEKERNAVFERLAEKGHKKSEETKQAELKQQQELEKKEKFKKLVKMHIQELKEKIKLQIKEYNSRVEDNHITFRDNGLTLRSTADKFSLNLNTMRAFFEFFDYEAINEFEKDKIETSNMDQIRRHGGIIAQTSDSIFKQKNIVFLGKVSTNYFNPKINGTLGFNLVLVLEPGEIYADWYVASFYDTGFSDSSKKEYCLDLQEFLNEFPLCFVMHTVAVNYKELEDSHIHRIIEELIEFS</sequence>
<feature type="domain" description="Protein kinase" evidence="5">
    <location>
        <begin position="15"/>
        <end position="273"/>
    </location>
</feature>
<dbReference type="GO" id="GO:0005829">
    <property type="term" value="C:cytosol"/>
    <property type="evidence" value="ECO:0007669"/>
    <property type="project" value="TreeGrafter"/>
</dbReference>
<accession>A0A1P8KL74</accession>
<keyword evidence="2" id="KW-0547">Nucleotide-binding</keyword>
<keyword evidence="7" id="KW-1185">Reference proteome</keyword>
<evidence type="ECO:0000259" key="5">
    <source>
        <dbReference type="PROSITE" id="PS50011"/>
    </source>
</evidence>
<reference evidence="6 7" key="1">
    <citation type="submission" date="2017-01" db="EMBL/GenBank/DDBJ databases">
        <title>Genome sequencing of Arcobacter sp. LPB0137.</title>
        <authorList>
            <person name="Lee G.-W."/>
            <person name="Yi H."/>
        </authorList>
    </citation>
    <scope>NUCLEOTIDE SEQUENCE [LARGE SCALE GENOMIC DNA]</scope>
    <source>
        <strain evidence="6 7">LPB0137</strain>
    </source>
</reference>
<dbReference type="Gene3D" id="1.10.510.10">
    <property type="entry name" value="Transferase(Phosphotransferase) domain 1"/>
    <property type="match status" value="1"/>
</dbReference>
<dbReference type="AlphaFoldDB" id="A0A1P8KL74"/>
<keyword evidence="3" id="KW-0418">Kinase</keyword>
<evidence type="ECO:0000256" key="4">
    <source>
        <dbReference type="ARBA" id="ARBA00022840"/>
    </source>
</evidence>
<dbReference type="PANTHER" id="PTHR24348">
    <property type="entry name" value="SERINE/THREONINE-PROTEIN KINASE UNC-51-RELATED"/>
    <property type="match status" value="1"/>
</dbReference>
<dbReference type="GO" id="GO:0004674">
    <property type="term" value="F:protein serine/threonine kinase activity"/>
    <property type="evidence" value="ECO:0007669"/>
    <property type="project" value="InterPro"/>
</dbReference>
<dbReference type="InterPro" id="IPR000719">
    <property type="entry name" value="Prot_kinase_dom"/>
</dbReference>
<organism evidence="6 7">
    <name type="scientific">Poseidonibacter parvus</name>
    <dbReference type="NCBI Taxonomy" id="1850254"/>
    <lineage>
        <taxon>Bacteria</taxon>
        <taxon>Pseudomonadati</taxon>
        <taxon>Campylobacterota</taxon>
        <taxon>Epsilonproteobacteria</taxon>
        <taxon>Campylobacterales</taxon>
        <taxon>Arcobacteraceae</taxon>
        <taxon>Poseidonibacter</taxon>
    </lineage>
</organism>
<dbReference type="InterPro" id="IPR045269">
    <property type="entry name" value="Atg1-like"/>
</dbReference>
<dbReference type="InterPro" id="IPR008271">
    <property type="entry name" value="Ser/Thr_kinase_AS"/>
</dbReference>
<dbReference type="InterPro" id="IPR011009">
    <property type="entry name" value="Kinase-like_dom_sf"/>
</dbReference>
<keyword evidence="4" id="KW-0067">ATP-binding</keyword>
<dbReference type="SMART" id="SM00220">
    <property type="entry name" value="S_TKc"/>
    <property type="match status" value="1"/>
</dbReference>
<dbReference type="Proteomes" id="UP000186074">
    <property type="component" value="Chromosome"/>
</dbReference>
<proteinExistence type="predicted"/>
<evidence type="ECO:0000256" key="1">
    <source>
        <dbReference type="ARBA" id="ARBA00022679"/>
    </source>
</evidence>
<dbReference type="STRING" id="1850254.LPB137_05225"/>
<dbReference type="Gene3D" id="3.30.200.20">
    <property type="entry name" value="Phosphorylase Kinase, domain 1"/>
    <property type="match status" value="1"/>
</dbReference>
<dbReference type="PANTHER" id="PTHR24348:SF22">
    <property type="entry name" value="NON-SPECIFIC SERINE_THREONINE PROTEIN KINASE"/>
    <property type="match status" value="1"/>
</dbReference>
<keyword evidence="1" id="KW-0808">Transferase</keyword>
<gene>
    <name evidence="6" type="ORF">LPB137_05225</name>
</gene>
<dbReference type="PROSITE" id="PS00108">
    <property type="entry name" value="PROTEIN_KINASE_ST"/>
    <property type="match status" value="1"/>
</dbReference>
<dbReference type="GO" id="GO:0016020">
    <property type="term" value="C:membrane"/>
    <property type="evidence" value="ECO:0007669"/>
    <property type="project" value="TreeGrafter"/>
</dbReference>
<protein>
    <recommendedName>
        <fullName evidence="5">Protein kinase domain-containing protein</fullName>
    </recommendedName>
</protein>
<evidence type="ECO:0000313" key="6">
    <source>
        <dbReference type="EMBL" id="APW65291.1"/>
    </source>
</evidence>
<name>A0A1P8KL74_9BACT</name>
<dbReference type="SUPFAM" id="SSF56112">
    <property type="entry name" value="Protein kinase-like (PK-like)"/>
    <property type="match status" value="1"/>
</dbReference>
<dbReference type="Pfam" id="PF00069">
    <property type="entry name" value="Pkinase"/>
    <property type="match status" value="1"/>
</dbReference>
<dbReference type="GO" id="GO:0005776">
    <property type="term" value="C:autophagosome"/>
    <property type="evidence" value="ECO:0007669"/>
    <property type="project" value="TreeGrafter"/>
</dbReference>
<evidence type="ECO:0000313" key="7">
    <source>
        <dbReference type="Proteomes" id="UP000186074"/>
    </source>
</evidence>
<dbReference type="OrthoDB" id="9801841at2"/>